<sequence>MKLSFLESRFFKRIFFFCFKYSLFKCYVAGETEEEALEMVSVLHKLGFGVISDILGEDITTKAAALANCERYVRHIRNLKNLRGHYPDIRLSISLKLSSLGMNISPSFAECLLVDTAHEAFSHGIGLEIDMEGPETMDMTVKLVENIMKNKALQAYACGGFAPRLALPANQKCSAQYLGIIKKCGSKIRIVKGAYQGEIRNRDEITARFIELVKNASRLGIDTAAGTHDKRNIIEPLLSNGNFVAIQGLFGVRMFYQERLAREGYGNCMYMPWGNHENAFLYLLRRFKEGIRPSVLVLFGINIIESLLWRIRRAPKTLI</sequence>
<protein>
    <recommendedName>
        <fullName evidence="3">Proline dehydrogenase domain-containing protein</fullName>
    </recommendedName>
</protein>
<accession>A0A1F6EMP4</accession>
<dbReference type="PANTHER" id="PTHR13914">
    <property type="entry name" value="PROLINE OXIDASE"/>
    <property type="match status" value="1"/>
</dbReference>
<dbReference type="Proteomes" id="UP000178587">
    <property type="component" value="Unassembled WGS sequence"/>
</dbReference>
<dbReference type="Pfam" id="PF01619">
    <property type="entry name" value="Pro_dh"/>
    <property type="match status" value="1"/>
</dbReference>
<dbReference type="InterPro" id="IPR029041">
    <property type="entry name" value="FAD-linked_oxidoreductase-like"/>
</dbReference>
<dbReference type="PANTHER" id="PTHR13914:SF0">
    <property type="entry name" value="PROLINE DEHYDROGENASE 1, MITOCHONDRIAL"/>
    <property type="match status" value="1"/>
</dbReference>
<keyword evidence="2" id="KW-0472">Membrane</keyword>
<evidence type="ECO:0000256" key="2">
    <source>
        <dbReference type="SAM" id="Phobius"/>
    </source>
</evidence>
<dbReference type="EMBL" id="MFLU01000010">
    <property type="protein sequence ID" value="OGG74913.1"/>
    <property type="molecule type" value="Genomic_DNA"/>
</dbReference>
<name>A0A1F6EMP4_9BACT</name>
<feature type="domain" description="Proline dehydrogenase" evidence="3">
    <location>
        <begin position="37"/>
        <end position="197"/>
    </location>
</feature>
<gene>
    <name evidence="4" type="ORF">A3A34_03785</name>
</gene>
<dbReference type="GO" id="GO:0006562">
    <property type="term" value="P:L-proline catabolic process"/>
    <property type="evidence" value="ECO:0007669"/>
    <property type="project" value="InterPro"/>
</dbReference>
<feature type="transmembrane region" description="Helical" evidence="2">
    <location>
        <begin position="290"/>
        <end position="309"/>
    </location>
</feature>
<evidence type="ECO:0000313" key="5">
    <source>
        <dbReference type="Proteomes" id="UP000178587"/>
    </source>
</evidence>
<dbReference type="GO" id="GO:0004657">
    <property type="term" value="F:proline dehydrogenase activity"/>
    <property type="evidence" value="ECO:0007669"/>
    <property type="project" value="InterPro"/>
</dbReference>
<evidence type="ECO:0000313" key="4">
    <source>
        <dbReference type="EMBL" id="OGG74913.1"/>
    </source>
</evidence>
<dbReference type="AlphaFoldDB" id="A0A1F6EMP4"/>
<evidence type="ECO:0000256" key="1">
    <source>
        <dbReference type="ARBA" id="ARBA00023002"/>
    </source>
</evidence>
<dbReference type="SUPFAM" id="SSF51730">
    <property type="entry name" value="FAD-linked oxidoreductase"/>
    <property type="match status" value="1"/>
</dbReference>
<dbReference type="STRING" id="1798507.A3A34_03785"/>
<keyword evidence="1" id="KW-0560">Oxidoreductase</keyword>
<proteinExistence type="predicted"/>
<dbReference type="InterPro" id="IPR015659">
    <property type="entry name" value="Proline_oxidase"/>
</dbReference>
<dbReference type="Gene3D" id="3.20.20.220">
    <property type="match status" value="1"/>
</dbReference>
<keyword evidence="2" id="KW-1133">Transmembrane helix</keyword>
<comment type="caution">
    <text evidence="4">The sequence shown here is derived from an EMBL/GenBank/DDBJ whole genome shotgun (WGS) entry which is preliminary data.</text>
</comment>
<dbReference type="InterPro" id="IPR002872">
    <property type="entry name" value="Proline_DH_dom"/>
</dbReference>
<organism evidence="4 5">
    <name type="scientific">Candidatus Kaiserbacteria bacterium RIFCSPLOWO2_01_FULL_50_24</name>
    <dbReference type="NCBI Taxonomy" id="1798507"/>
    <lineage>
        <taxon>Bacteria</taxon>
        <taxon>Candidatus Kaiseribacteriota</taxon>
    </lineage>
</organism>
<keyword evidence="2" id="KW-0812">Transmembrane</keyword>
<evidence type="ECO:0000259" key="3">
    <source>
        <dbReference type="Pfam" id="PF01619"/>
    </source>
</evidence>
<reference evidence="4 5" key="1">
    <citation type="journal article" date="2016" name="Nat. Commun.">
        <title>Thousands of microbial genomes shed light on interconnected biogeochemical processes in an aquifer system.</title>
        <authorList>
            <person name="Anantharaman K."/>
            <person name="Brown C.T."/>
            <person name="Hug L.A."/>
            <person name="Sharon I."/>
            <person name="Castelle C.J."/>
            <person name="Probst A.J."/>
            <person name="Thomas B.C."/>
            <person name="Singh A."/>
            <person name="Wilkins M.J."/>
            <person name="Karaoz U."/>
            <person name="Brodie E.L."/>
            <person name="Williams K.H."/>
            <person name="Hubbard S.S."/>
            <person name="Banfield J.F."/>
        </authorList>
    </citation>
    <scope>NUCLEOTIDE SEQUENCE [LARGE SCALE GENOMIC DNA]</scope>
</reference>